<dbReference type="InterPro" id="IPR038668">
    <property type="entry name" value="Lipid-bd_sf"/>
</dbReference>
<dbReference type="RefSeq" id="WP_209653677.1">
    <property type="nucleotide sequence ID" value="NZ_JAGJCB010000004.1"/>
</dbReference>
<sequence length="150" mass="16377">MVASCTSEEGYADLTLDKSAVSEMSGDWYVETFVNGNLALGYEVITVSNTPEDDGTAIQIFDHSHIWEFNTAVPVNISSLTFEGSNLASKVDDYEITVNITNGAIVKNGTTSTSGRTADKISFDIEFSDDPGTIYHIEGYKRTGFLEDEH</sequence>
<name>A0ABS4BS69_9FLAO</name>
<dbReference type="EMBL" id="JAGJCB010000004">
    <property type="protein sequence ID" value="MBP0903425.1"/>
    <property type="molecule type" value="Genomic_DNA"/>
</dbReference>
<keyword evidence="2" id="KW-1185">Reference proteome</keyword>
<dbReference type="InterPro" id="IPR024404">
    <property type="entry name" value="Lipid-bd_put"/>
</dbReference>
<reference evidence="1 2" key="1">
    <citation type="submission" date="2021-04" db="EMBL/GenBank/DDBJ databases">
        <title>Mariniflexile gromovii gen. nov., sp. nov., a gliding bacterium isolated from the sea urchin Strongylocentrotus intermedius.</title>
        <authorList>
            <person name="Ko S."/>
            <person name="Le V."/>
            <person name="Ahn C.-Y."/>
            <person name="Oh H.-M."/>
        </authorList>
    </citation>
    <scope>NUCLEOTIDE SEQUENCE [LARGE SCALE GENOMIC DNA]</scope>
    <source>
        <strain evidence="1 2">KCTC 12570</strain>
    </source>
</reference>
<dbReference type="Pfam" id="PF12888">
    <property type="entry name" value="Lipid_bd"/>
    <property type="match status" value="1"/>
</dbReference>
<dbReference type="Gene3D" id="2.40.128.220">
    <property type="match status" value="1"/>
</dbReference>
<proteinExistence type="predicted"/>
<evidence type="ECO:0000313" key="1">
    <source>
        <dbReference type="EMBL" id="MBP0903425.1"/>
    </source>
</evidence>
<evidence type="ECO:0008006" key="3">
    <source>
        <dbReference type="Google" id="ProtNLM"/>
    </source>
</evidence>
<evidence type="ECO:0000313" key="2">
    <source>
        <dbReference type="Proteomes" id="UP000670776"/>
    </source>
</evidence>
<comment type="caution">
    <text evidence="1">The sequence shown here is derived from an EMBL/GenBank/DDBJ whole genome shotgun (WGS) entry which is preliminary data.</text>
</comment>
<gene>
    <name evidence="1" type="ORF">J8H85_06260</name>
</gene>
<protein>
    <recommendedName>
        <fullName evidence="3">Lipid-binding hydrolase</fullName>
    </recommendedName>
</protein>
<dbReference type="Proteomes" id="UP000670776">
    <property type="component" value="Unassembled WGS sequence"/>
</dbReference>
<organism evidence="1 2">
    <name type="scientific">Mariniflexile gromovii</name>
    <dbReference type="NCBI Taxonomy" id="362523"/>
    <lineage>
        <taxon>Bacteria</taxon>
        <taxon>Pseudomonadati</taxon>
        <taxon>Bacteroidota</taxon>
        <taxon>Flavobacteriia</taxon>
        <taxon>Flavobacteriales</taxon>
        <taxon>Flavobacteriaceae</taxon>
        <taxon>Mariniflexile</taxon>
    </lineage>
</organism>
<accession>A0ABS4BS69</accession>